<keyword evidence="3" id="KW-0732">Signal</keyword>
<evidence type="ECO:0000259" key="7">
    <source>
        <dbReference type="Pfam" id="PF14322"/>
    </source>
</evidence>
<evidence type="ECO:0000256" key="1">
    <source>
        <dbReference type="ARBA" id="ARBA00004442"/>
    </source>
</evidence>
<dbReference type="SUPFAM" id="SSF48452">
    <property type="entry name" value="TPR-like"/>
    <property type="match status" value="1"/>
</dbReference>
<feature type="domain" description="RagB/SusD" evidence="6">
    <location>
        <begin position="447"/>
        <end position="604"/>
    </location>
</feature>
<evidence type="ECO:0000256" key="2">
    <source>
        <dbReference type="ARBA" id="ARBA00006275"/>
    </source>
</evidence>
<dbReference type="RefSeq" id="WP_111593554.1">
    <property type="nucleotide sequence ID" value="NZ_QLMA01000006.1"/>
</dbReference>
<feature type="domain" description="SusD-like N-terminal" evidence="7">
    <location>
        <begin position="81"/>
        <end position="233"/>
    </location>
</feature>
<dbReference type="Pfam" id="PF14322">
    <property type="entry name" value="SusD-like_3"/>
    <property type="match status" value="1"/>
</dbReference>
<dbReference type="OrthoDB" id="5694214at2"/>
<dbReference type="EMBL" id="QLMA01000006">
    <property type="protein sequence ID" value="RAJ79083.1"/>
    <property type="molecule type" value="Genomic_DNA"/>
</dbReference>
<accession>A0A327VV01</accession>
<name>A0A327VV01_9BACT</name>
<dbReference type="Proteomes" id="UP000249819">
    <property type="component" value="Unassembled WGS sequence"/>
</dbReference>
<evidence type="ECO:0000313" key="9">
    <source>
        <dbReference type="Proteomes" id="UP000249819"/>
    </source>
</evidence>
<dbReference type="InterPro" id="IPR033985">
    <property type="entry name" value="SusD-like_N"/>
</dbReference>
<comment type="subcellular location">
    <subcellularLocation>
        <location evidence="1">Cell outer membrane</location>
    </subcellularLocation>
</comment>
<evidence type="ECO:0000259" key="6">
    <source>
        <dbReference type="Pfam" id="PF07980"/>
    </source>
</evidence>
<evidence type="ECO:0000256" key="5">
    <source>
        <dbReference type="ARBA" id="ARBA00023237"/>
    </source>
</evidence>
<keyword evidence="9" id="KW-1185">Reference proteome</keyword>
<proteinExistence type="inferred from homology"/>
<evidence type="ECO:0000256" key="4">
    <source>
        <dbReference type="ARBA" id="ARBA00023136"/>
    </source>
</evidence>
<evidence type="ECO:0000256" key="3">
    <source>
        <dbReference type="ARBA" id="ARBA00022729"/>
    </source>
</evidence>
<comment type="caution">
    <text evidence="8">The sequence shown here is derived from an EMBL/GenBank/DDBJ whole genome shotgun (WGS) entry which is preliminary data.</text>
</comment>
<reference evidence="8 9" key="1">
    <citation type="submission" date="2018-06" db="EMBL/GenBank/DDBJ databases">
        <title>Genomic Encyclopedia of Archaeal and Bacterial Type Strains, Phase II (KMG-II): from individual species to whole genera.</title>
        <authorList>
            <person name="Goeker M."/>
        </authorList>
    </citation>
    <scope>NUCLEOTIDE SEQUENCE [LARGE SCALE GENOMIC DNA]</scope>
    <source>
        <strain evidence="8 9">DSM 29821</strain>
    </source>
</reference>
<dbReference type="AlphaFoldDB" id="A0A327VV01"/>
<keyword evidence="5" id="KW-0998">Cell outer membrane</keyword>
<dbReference type="InterPro" id="IPR012944">
    <property type="entry name" value="SusD_RagB_dom"/>
</dbReference>
<evidence type="ECO:0000313" key="8">
    <source>
        <dbReference type="EMBL" id="RAJ79083.1"/>
    </source>
</evidence>
<dbReference type="PROSITE" id="PS51257">
    <property type="entry name" value="PROKAR_LIPOPROTEIN"/>
    <property type="match status" value="1"/>
</dbReference>
<comment type="similarity">
    <text evidence="2">Belongs to the SusD family.</text>
</comment>
<gene>
    <name evidence="8" type="ORF">CLV59_106143</name>
</gene>
<dbReference type="GO" id="GO:0009279">
    <property type="term" value="C:cell outer membrane"/>
    <property type="evidence" value="ECO:0007669"/>
    <property type="project" value="UniProtKB-SubCell"/>
</dbReference>
<dbReference type="Gene3D" id="1.25.40.390">
    <property type="match status" value="1"/>
</dbReference>
<organism evidence="8 9">
    <name type="scientific">Chitinophaga dinghuensis</name>
    <dbReference type="NCBI Taxonomy" id="1539050"/>
    <lineage>
        <taxon>Bacteria</taxon>
        <taxon>Pseudomonadati</taxon>
        <taxon>Bacteroidota</taxon>
        <taxon>Chitinophagia</taxon>
        <taxon>Chitinophagales</taxon>
        <taxon>Chitinophagaceae</taxon>
        <taxon>Chitinophaga</taxon>
    </lineage>
</organism>
<protein>
    <submittedName>
        <fullName evidence="8">Putative outer membrane starch-binding protein</fullName>
    </submittedName>
</protein>
<dbReference type="InterPro" id="IPR011990">
    <property type="entry name" value="TPR-like_helical_dom_sf"/>
</dbReference>
<keyword evidence="4" id="KW-0472">Membrane</keyword>
<dbReference type="Pfam" id="PF07980">
    <property type="entry name" value="SusD_RagB"/>
    <property type="match status" value="1"/>
</dbReference>
<sequence>MKIVHKLCLIAAGTALFITSACNKKLEEHPYTVFSVEYFKTPAGFRNAVYALYSGMRYNYGPEGAVGIAVDGTDEFTYASEPRNGSGGTADYLTLGNYSLDFANGAIQTPWNRNYSNINLANAVVQFAPVVNIPDAEKAVVVGEARFLRALYYMLLVQQFGAVPTDLGSGDLKFNQTAYQGFNRLPVADVLVKDYNVIIDDLTYASQNLPDQRPTGAFRLSKAAAFHLLAKAYIHRGYSAAKQPGDFTKAYAAATEVINNQSKYGVALQQNYADVHKPGNDYNSEILYSVERIPGNNNANEVGNPTGIGGTKGIDANNDFVGDYTSVKAPLASSSTQPVATRTVTYGRPIRRFCPTPWLYNVAFADKYNDSRYEGTFRTVYIASVTGGGFTASTDTAFILAKTNREADSLNGILPAGPRLKPYRVIAPREFYMIGGSIDPAVTANMYPSLSKYEDPAKLAANDEGGRPFVVSKLSEVYLLAAEAAIQDNHPADAVTLINVLKLRAAYRPGLSSAEITNRYNVIKVNDPADVTLDFILDERTRELCGESMRWPDLAVRGKLVQRVQQFNPDGANIKAFHVLRPIPKGQLDAVADNNKAQYQNPGY</sequence>